<keyword evidence="3" id="KW-1185">Reference proteome</keyword>
<feature type="compositionally biased region" description="Low complexity" evidence="1">
    <location>
        <begin position="24"/>
        <end position="42"/>
    </location>
</feature>
<feature type="compositionally biased region" description="Polar residues" evidence="1">
    <location>
        <begin position="1"/>
        <end position="19"/>
    </location>
</feature>
<dbReference type="Gene3D" id="1.10.1470.10">
    <property type="entry name" value="YjbJ"/>
    <property type="match status" value="1"/>
</dbReference>
<gene>
    <name evidence="2" type="ORF">BG006_010990</name>
</gene>
<evidence type="ECO:0008006" key="4">
    <source>
        <dbReference type="Google" id="ProtNLM"/>
    </source>
</evidence>
<evidence type="ECO:0000313" key="3">
    <source>
        <dbReference type="Proteomes" id="UP000696485"/>
    </source>
</evidence>
<comment type="caution">
    <text evidence="2">The sequence shown here is derived from an EMBL/GenBank/DDBJ whole genome shotgun (WGS) entry which is preliminary data.</text>
</comment>
<organism evidence="2 3">
    <name type="scientific">Podila minutissima</name>
    <dbReference type="NCBI Taxonomy" id="64525"/>
    <lineage>
        <taxon>Eukaryota</taxon>
        <taxon>Fungi</taxon>
        <taxon>Fungi incertae sedis</taxon>
        <taxon>Mucoromycota</taxon>
        <taxon>Mortierellomycotina</taxon>
        <taxon>Mortierellomycetes</taxon>
        <taxon>Mortierellales</taxon>
        <taxon>Mortierellaceae</taxon>
        <taxon>Podila</taxon>
    </lineage>
</organism>
<accession>A0A9P5SER8</accession>
<reference evidence="2" key="1">
    <citation type="journal article" date="2020" name="Fungal Divers.">
        <title>Resolving the Mortierellaceae phylogeny through synthesis of multi-gene phylogenetics and phylogenomics.</title>
        <authorList>
            <person name="Vandepol N."/>
            <person name="Liber J."/>
            <person name="Desiro A."/>
            <person name="Na H."/>
            <person name="Kennedy M."/>
            <person name="Barry K."/>
            <person name="Grigoriev I.V."/>
            <person name="Miller A.N."/>
            <person name="O'Donnell K."/>
            <person name="Stajich J.E."/>
            <person name="Bonito G."/>
        </authorList>
    </citation>
    <scope>NUCLEOTIDE SEQUENCE</scope>
    <source>
        <strain evidence="2">NVP1</strain>
    </source>
</reference>
<dbReference type="Proteomes" id="UP000696485">
    <property type="component" value="Unassembled WGS sequence"/>
</dbReference>
<sequence>NTASSTIGGMKQTIGNTIGNPDLAAKGAAQKAHADTAQQAADARTHAEGLGNQIKGQAQQVAGAVSNDYSLEAQGHANKAKGDVQRNV</sequence>
<name>A0A9P5SER8_9FUNG</name>
<feature type="non-terminal residue" evidence="2">
    <location>
        <position position="1"/>
    </location>
</feature>
<dbReference type="AlphaFoldDB" id="A0A9P5SER8"/>
<proteinExistence type="predicted"/>
<dbReference type="InterPro" id="IPR036629">
    <property type="entry name" value="YjbJ_sf"/>
</dbReference>
<evidence type="ECO:0000256" key="1">
    <source>
        <dbReference type="SAM" id="MobiDB-lite"/>
    </source>
</evidence>
<evidence type="ECO:0000313" key="2">
    <source>
        <dbReference type="EMBL" id="KAF9325539.1"/>
    </source>
</evidence>
<dbReference type="SUPFAM" id="SSF69047">
    <property type="entry name" value="Hypothetical protein YjbJ"/>
    <property type="match status" value="1"/>
</dbReference>
<protein>
    <recommendedName>
        <fullName evidence="4">CsbD-like domain-containing protein</fullName>
    </recommendedName>
</protein>
<dbReference type="EMBL" id="JAAAUY010000909">
    <property type="protein sequence ID" value="KAF9325539.1"/>
    <property type="molecule type" value="Genomic_DNA"/>
</dbReference>
<feature type="region of interest" description="Disordered" evidence="1">
    <location>
        <begin position="1"/>
        <end position="45"/>
    </location>
</feature>